<dbReference type="GO" id="GO:0070877">
    <property type="term" value="C:microprocessor complex"/>
    <property type="evidence" value="ECO:0007669"/>
    <property type="project" value="InterPro"/>
</dbReference>
<dbReference type="CDD" id="cd19867">
    <property type="entry name" value="DSRM_DGCR8_rpt1"/>
    <property type="match status" value="1"/>
</dbReference>
<dbReference type="Gene3D" id="2.20.70.10">
    <property type="match status" value="1"/>
</dbReference>
<feature type="compositionally biased region" description="Basic and acidic residues" evidence="2">
    <location>
        <begin position="146"/>
        <end position="156"/>
    </location>
</feature>
<dbReference type="GO" id="GO:0031053">
    <property type="term" value="P:primary miRNA processing"/>
    <property type="evidence" value="ECO:0007669"/>
    <property type="project" value="InterPro"/>
</dbReference>
<accession>A0A226EYH1</accession>
<dbReference type="PANTHER" id="PTHR13482">
    <property type="entry name" value="MICRORNA PROCESSOR COMPLEX SUBUNIT DGCR8"/>
    <property type="match status" value="1"/>
</dbReference>
<dbReference type="FunFam" id="3.30.160.20:FF:000051">
    <property type="entry name" value="Microprocessor complex subunit DGCR8"/>
    <property type="match status" value="1"/>
</dbReference>
<sequence>MGTSTETTMDPDEREEKDKRVAEVISMEEGEEGNISSVSPPPPPTSPPSPTPPPPPPVEKGGEEWNVCSTSSYFSSSCEDDDDDDDDDVDEDDLEVGSGEEESREGLESRPGEGESGDIGDEEIDELLEEGLPKTKRVAPKKTKKMRTDGHGGENEFDEFNEKKIIILEEFTQNSLEVLPADWIEVRHSSGMPLYLHRTTRVCTLAKPYFLGSGSARRHSIPLSAIPCLAYRRQKEQEESKLAGAPLLNGFAFGGDDTRSSTPNGDITTGPTFLAAKRKIPTCTNPDETLKKLRIEQEDETDTTGSGNVVTSGNSGVNLDDVVIPSPDRQSLLISREETTSSSPDPTSTSSSIQSVETASPACGRTLKAKICPIAITTTSPSPTVTKGLPVATVATAKENHAMHSLTPEGVREYCKAIFKFKVVTSKRFKSWGARRRYTKEQKRIQLQRPSMPDGVKLISFPIHNNGPNDEGKTTKEYIMNPQGKSSVCILHEYVQHALRKQPTYIFRELENAATPYSATVVINEMQFGTGYGSSKKQAKAEAAKTALEILIPQMREQLNGEKNDQSEDFDFHQVFEPYGLKHTGIASMCKGFGQPAPYGLLLICLQRNFGQEMSNSVKFEMISPGSQSNKFRLTVGAHSVEVQAANKKEGKQVASQELLSLLHPNINNFGTFLKMYGNNSIKSVKVKKQEEQQITALQSKASANSPNWEILKKLKTEMLKLKLDPLPPSIRPWPSWVKDNNVSTHFHSQTKSGDGCTDGSSSSSTSKGKESTPAVSTTATTTSGGRNGEKKSNRNNTKKQKNDHSTRDIPIKEHLLGTTN</sequence>
<dbReference type="GO" id="GO:0070878">
    <property type="term" value="F:primary miRNA binding"/>
    <property type="evidence" value="ECO:0007669"/>
    <property type="project" value="TreeGrafter"/>
</dbReference>
<dbReference type="CDD" id="cd19868">
    <property type="entry name" value="DSRM_DGCR8_rpt2"/>
    <property type="match status" value="1"/>
</dbReference>
<dbReference type="InterPro" id="IPR014720">
    <property type="entry name" value="dsRBD_dom"/>
</dbReference>
<evidence type="ECO:0000259" key="3">
    <source>
        <dbReference type="PROSITE" id="PS50137"/>
    </source>
</evidence>
<dbReference type="InterPro" id="IPR040375">
    <property type="entry name" value="DGCR8"/>
</dbReference>
<dbReference type="SMART" id="SM00358">
    <property type="entry name" value="DSRM"/>
    <property type="match status" value="1"/>
</dbReference>
<feature type="compositionally biased region" description="Low complexity" evidence="2">
    <location>
        <begin position="340"/>
        <end position="359"/>
    </location>
</feature>
<dbReference type="Gene3D" id="3.30.160.590">
    <property type="match status" value="1"/>
</dbReference>
<dbReference type="PROSITE" id="PS50137">
    <property type="entry name" value="DS_RBD"/>
    <property type="match status" value="1"/>
</dbReference>
<dbReference type="AlphaFoldDB" id="A0A226EYH1"/>
<dbReference type="STRING" id="158441.A0A226EYH1"/>
<evidence type="ECO:0000313" key="4">
    <source>
        <dbReference type="EMBL" id="OXA62652.1"/>
    </source>
</evidence>
<feature type="compositionally biased region" description="Low complexity" evidence="2">
    <location>
        <begin position="303"/>
        <end position="318"/>
    </location>
</feature>
<feature type="compositionally biased region" description="Acidic residues" evidence="2">
    <location>
        <begin position="78"/>
        <end position="103"/>
    </location>
</feature>
<dbReference type="OrthoDB" id="112668at2759"/>
<comment type="caution">
    <text evidence="4">The sequence shown here is derived from an EMBL/GenBank/DDBJ whole genome shotgun (WGS) entry which is preliminary data.</text>
</comment>
<protein>
    <submittedName>
        <fullName evidence="4">Microprocessor complex subunit DGCR8</fullName>
    </submittedName>
</protein>
<feature type="compositionally biased region" description="Low complexity" evidence="2">
    <location>
        <begin position="751"/>
        <end position="784"/>
    </location>
</feature>
<name>A0A226EYH1_FOLCA</name>
<dbReference type="FunFam" id="3.30.160.590:FF:000001">
    <property type="entry name" value="microprocessor complex subunit DGCR8"/>
    <property type="match status" value="1"/>
</dbReference>
<feature type="region of interest" description="Disordered" evidence="2">
    <location>
        <begin position="746"/>
        <end position="821"/>
    </location>
</feature>
<dbReference type="Proteomes" id="UP000198287">
    <property type="component" value="Unassembled WGS sequence"/>
</dbReference>
<keyword evidence="1" id="KW-0694">RNA-binding</keyword>
<feature type="compositionally biased region" description="Basic residues" evidence="2">
    <location>
        <begin position="134"/>
        <end position="145"/>
    </location>
</feature>
<dbReference type="GO" id="GO:0003725">
    <property type="term" value="F:double-stranded RNA binding"/>
    <property type="evidence" value="ECO:0007669"/>
    <property type="project" value="TreeGrafter"/>
</dbReference>
<dbReference type="Pfam" id="PF00035">
    <property type="entry name" value="dsrm"/>
    <property type="match status" value="1"/>
</dbReference>
<dbReference type="SUPFAM" id="SSF54768">
    <property type="entry name" value="dsRNA-binding domain-like"/>
    <property type="match status" value="1"/>
</dbReference>
<feature type="compositionally biased region" description="Basic and acidic residues" evidence="2">
    <location>
        <begin position="801"/>
        <end position="821"/>
    </location>
</feature>
<reference evidence="4 5" key="1">
    <citation type="submission" date="2015-12" db="EMBL/GenBank/DDBJ databases">
        <title>The genome of Folsomia candida.</title>
        <authorList>
            <person name="Faddeeva A."/>
            <person name="Derks M.F."/>
            <person name="Anvar Y."/>
            <person name="Smit S."/>
            <person name="Van Straalen N."/>
            <person name="Roelofs D."/>
        </authorList>
    </citation>
    <scope>NUCLEOTIDE SEQUENCE [LARGE SCALE GENOMIC DNA]</scope>
    <source>
        <strain evidence="4 5">VU population</strain>
        <tissue evidence="4">Whole body</tissue>
    </source>
</reference>
<keyword evidence="5" id="KW-1185">Reference proteome</keyword>
<feature type="region of interest" description="Disordered" evidence="2">
    <location>
        <begin position="288"/>
        <end position="359"/>
    </location>
</feature>
<feature type="compositionally biased region" description="Acidic residues" evidence="2">
    <location>
        <begin position="115"/>
        <end position="129"/>
    </location>
</feature>
<dbReference type="FunFam" id="3.30.160.20:FF:000021">
    <property type="entry name" value="Microprocessor complex subunit DGCR8"/>
    <property type="match status" value="1"/>
</dbReference>
<dbReference type="EMBL" id="LNIX01000001">
    <property type="protein sequence ID" value="OXA62652.1"/>
    <property type="molecule type" value="Genomic_DNA"/>
</dbReference>
<proteinExistence type="predicted"/>
<feature type="compositionally biased region" description="Pro residues" evidence="2">
    <location>
        <begin position="39"/>
        <end position="58"/>
    </location>
</feature>
<dbReference type="PANTHER" id="PTHR13482:SF3">
    <property type="entry name" value="MICROPROCESSOR COMPLEX SUBUNIT DGCR8"/>
    <property type="match status" value="1"/>
</dbReference>
<evidence type="ECO:0000256" key="1">
    <source>
        <dbReference type="PROSITE-ProRule" id="PRU00266"/>
    </source>
</evidence>
<dbReference type="Gene3D" id="3.30.160.20">
    <property type="match status" value="2"/>
</dbReference>
<gene>
    <name evidence="4" type="ORF">Fcan01_03895</name>
</gene>
<evidence type="ECO:0000256" key="2">
    <source>
        <dbReference type="SAM" id="MobiDB-lite"/>
    </source>
</evidence>
<feature type="compositionally biased region" description="Basic and acidic residues" evidence="2">
    <location>
        <begin position="104"/>
        <end position="113"/>
    </location>
</feature>
<dbReference type="OMA" id="TACANRP"/>
<dbReference type="GO" id="GO:0020037">
    <property type="term" value="F:heme binding"/>
    <property type="evidence" value="ECO:0007669"/>
    <property type="project" value="InterPro"/>
</dbReference>
<dbReference type="GO" id="GO:0042802">
    <property type="term" value="F:identical protein binding"/>
    <property type="evidence" value="ECO:0007669"/>
    <property type="project" value="InterPro"/>
</dbReference>
<feature type="domain" description="DRBM" evidence="3">
    <location>
        <begin position="486"/>
        <end position="553"/>
    </location>
</feature>
<evidence type="ECO:0000313" key="5">
    <source>
        <dbReference type="Proteomes" id="UP000198287"/>
    </source>
</evidence>
<feature type="region of interest" description="Disordered" evidence="2">
    <location>
        <begin position="1"/>
        <end position="156"/>
    </location>
</feature>
<organism evidence="4 5">
    <name type="scientific">Folsomia candida</name>
    <name type="common">Springtail</name>
    <dbReference type="NCBI Taxonomy" id="158441"/>
    <lineage>
        <taxon>Eukaryota</taxon>
        <taxon>Metazoa</taxon>
        <taxon>Ecdysozoa</taxon>
        <taxon>Arthropoda</taxon>
        <taxon>Hexapoda</taxon>
        <taxon>Collembola</taxon>
        <taxon>Entomobryomorpha</taxon>
        <taxon>Isotomoidea</taxon>
        <taxon>Isotomidae</taxon>
        <taxon>Proisotominae</taxon>
        <taxon>Folsomia</taxon>
    </lineage>
</organism>